<keyword evidence="1" id="KW-0472">Membrane</keyword>
<name>A0A2S6G0F9_9CLOT</name>
<dbReference type="RefSeq" id="WP_104408819.1">
    <property type="nucleotide sequence ID" value="NZ_PTIS01000001.1"/>
</dbReference>
<dbReference type="AlphaFoldDB" id="A0A2S6G0F9"/>
<evidence type="ECO:0000256" key="1">
    <source>
        <dbReference type="SAM" id="Phobius"/>
    </source>
</evidence>
<gene>
    <name evidence="2" type="ORF">BD821_10172</name>
</gene>
<protein>
    <submittedName>
        <fullName evidence="2">Uncharacterized protein</fullName>
    </submittedName>
</protein>
<keyword evidence="1" id="KW-1133">Transmembrane helix</keyword>
<dbReference type="OrthoDB" id="9952605at2"/>
<proteinExistence type="predicted"/>
<feature type="transmembrane region" description="Helical" evidence="1">
    <location>
        <begin position="43"/>
        <end position="64"/>
    </location>
</feature>
<accession>A0A2S6G0F9</accession>
<dbReference type="Proteomes" id="UP000239863">
    <property type="component" value="Unassembled WGS sequence"/>
</dbReference>
<reference evidence="2 3" key="1">
    <citation type="submission" date="2018-02" db="EMBL/GenBank/DDBJ databases">
        <title>Genomic Encyclopedia of Archaeal and Bacterial Type Strains, Phase II (KMG-II): from individual species to whole genera.</title>
        <authorList>
            <person name="Goeker M."/>
        </authorList>
    </citation>
    <scope>NUCLEOTIDE SEQUENCE [LARGE SCALE GENOMIC DNA]</scope>
    <source>
        <strain evidence="2 3">DSM 15099</strain>
    </source>
</reference>
<dbReference type="EMBL" id="PTIS01000001">
    <property type="protein sequence ID" value="PPK49412.1"/>
    <property type="molecule type" value="Genomic_DNA"/>
</dbReference>
<comment type="caution">
    <text evidence="2">The sequence shown here is derived from an EMBL/GenBank/DDBJ whole genome shotgun (WGS) entry which is preliminary data.</text>
</comment>
<keyword evidence="1" id="KW-0812">Transmembrane</keyword>
<evidence type="ECO:0000313" key="2">
    <source>
        <dbReference type="EMBL" id="PPK49412.1"/>
    </source>
</evidence>
<evidence type="ECO:0000313" key="3">
    <source>
        <dbReference type="Proteomes" id="UP000239863"/>
    </source>
</evidence>
<feature type="transmembrane region" description="Helical" evidence="1">
    <location>
        <begin position="12"/>
        <end position="31"/>
    </location>
</feature>
<sequence length="69" mass="7589">MMEILKLMGGLGEIAVFITPLTLVIGIINAIKKPEKESTPYKIMAIISAYLNIDALRSLIFVALKVDEL</sequence>
<organism evidence="2 3">
    <name type="scientific">Clostridium algidicarnis DSM 15099</name>
    <dbReference type="NCBI Taxonomy" id="1121295"/>
    <lineage>
        <taxon>Bacteria</taxon>
        <taxon>Bacillati</taxon>
        <taxon>Bacillota</taxon>
        <taxon>Clostridia</taxon>
        <taxon>Eubacteriales</taxon>
        <taxon>Clostridiaceae</taxon>
        <taxon>Clostridium</taxon>
    </lineage>
</organism>